<dbReference type="Ensembl" id="ENSCSET00000029036.1">
    <property type="protein sequence ID" value="ENSCSEP00000028650.1"/>
    <property type="gene ID" value="ENSCSEG00000018336.1"/>
</dbReference>
<dbReference type="GO" id="GO:0005085">
    <property type="term" value="F:guanyl-nucleotide exchange factor activity"/>
    <property type="evidence" value="ECO:0007669"/>
    <property type="project" value="InterPro"/>
</dbReference>
<sequence length="105" mass="11511">MTPLLSRTLEKLKLASSNSTTDSVESCLDCLHKALANNNTEASMKIQEMGVLPLLPSLLSPQSSCTPKVANLIAEVAKNVHRGFYLFQLCESFAISQCFTVNIFF</sequence>
<reference evidence="1" key="2">
    <citation type="submission" date="2025-08" db="UniProtKB">
        <authorList>
            <consortium name="Ensembl"/>
        </authorList>
    </citation>
    <scope>IDENTIFICATION</scope>
</reference>
<dbReference type="OMA" id="WFLHISS"/>
<protein>
    <submittedName>
        <fullName evidence="1">Uncharacterized protein</fullName>
    </submittedName>
</protein>
<accession>A0A3P8WVD3</accession>
<dbReference type="PANTHER" id="PTHR10957">
    <property type="entry name" value="RAP1 GTPASE-GDP DISSOCIATION STIMULATOR 1"/>
    <property type="match status" value="1"/>
</dbReference>
<reference evidence="1" key="3">
    <citation type="submission" date="2025-09" db="UniProtKB">
        <authorList>
            <consortium name="Ensembl"/>
        </authorList>
    </citation>
    <scope>IDENTIFICATION</scope>
</reference>
<reference evidence="1 2" key="1">
    <citation type="journal article" date="2014" name="Nat. Genet.">
        <title>Whole-genome sequence of a flatfish provides insights into ZW sex chromosome evolution and adaptation to a benthic lifestyle.</title>
        <authorList>
            <person name="Chen S."/>
            <person name="Zhang G."/>
            <person name="Shao C."/>
            <person name="Huang Q."/>
            <person name="Liu G."/>
            <person name="Zhang P."/>
            <person name="Song W."/>
            <person name="An N."/>
            <person name="Chalopin D."/>
            <person name="Volff J.N."/>
            <person name="Hong Y."/>
            <person name="Li Q."/>
            <person name="Sha Z."/>
            <person name="Zhou H."/>
            <person name="Xie M."/>
            <person name="Yu Q."/>
            <person name="Liu Y."/>
            <person name="Xiang H."/>
            <person name="Wang N."/>
            <person name="Wu K."/>
            <person name="Yang C."/>
            <person name="Zhou Q."/>
            <person name="Liao X."/>
            <person name="Yang L."/>
            <person name="Hu Q."/>
            <person name="Zhang J."/>
            <person name="Meng L."/>
            <person name="Jin L."/>
            <person name="Tian Y."/>
            <person name="Lian J."/>
            <person name="Yang J."/>
            <person name="Miao G."/>
            <person name="Liu S."/>
            <person name="Liang Z."/>
            <person name="Yan F."/>
            <person name="Li Y."/>
            <person name="Sun B."/>
            <person name="Zhang H."/>
            <person name="Zhang J."/>
            <person name="Zhu Y."/>
            <person name="Du M."/>
            <person name="Zhao Y."/>
            <person name="Schartl M."/>
            <person name="Tang Q."/>
            <person name="Wang J."/>
        </authorList>
    </citation>
    <scope>NUCLEOTIDE SEQUENCE</scope>
</reference>
<dbReference type="STRING" id="244447.ENSCSEP00000028650"/>
<dbReference type="Proteomes" id="UP000265120">
    <property type="component" value="Chromosome 1"/>
</dbReference>
<dbReference type="InParanoid" id="A0A3P8WVD3"/>
<name>A0A3P8WVD3_CYNSE</name>
<evidence type="ECO:0000313" key="1">
    <source>
        <dbReference type="Ensembl" id="ENSCSEP00000028650.1"/>
    </source>
</evidence>
<evidence type="ECO:0000313" key="2">
    <source>
        <dbReference type="Proteomes" id="UP000265120"/>
    </source>
</evidence>
<organism evidence="1 2">
    <name type="scientific">Cynoglossus semilaevis</name>
    <name type="common">Tongue sole</name>
    <dbReference type="NCBI Taxonomy" id="244447"/>
    <lineage>
        <taxon>Eukaryota</taxon>
        <taxon>Metazoa</taxon>
        <taxon>Chordata</taxon>
        <taxon>Craniata</taxon>
        <taxon>Vertebrata</taxon>
        <taxon>Euteleostomi</taxon>
        <taxon>Actinopterygii</taxon>
        <taxon>Neopterygii</taxon>
        <taxon>Teleostei</taxon>
        <taxon>Neoteleostei</taxon>
        <taxon>Acanthomorphata</taxon>
        <taxon>Carangaria</taxon>
        <taxon>Pleuronectiformes</taxon>
        <taxon>Pleuronectoidei</taxon>
        <taxon>Cynoglossidae</taxon>
        <taxon>Cynoglossinae</taxon>
        <taxon>Cynoglossus</taxon>
    </lineage>
</organism>
<dbReference type="GeneTree" id="ENSGT00940000180421"/>
<dbReference type="InterPro" id="IPR040144">
    <property type="entry name" value="RAP1GDS1"/>
</dbReference>
<dbReference type="AlphaFoldDB" id="A0A3P8WVD3"/>
<keyword evidence="2" id="KW-1185">Reference proteome</keyword>
<proteinExistence type="predicted"/>